<evidence type="ECO:0000313" key="3">
    <source>
        <dbReference type="Proteomes" id="UP000228497"/>
    </source>
</evidence>
<evidence type="ECO:0000313" key="2">
    <source>
        <dbReference type="EMBL" id="PIV86900.1"/>
    </source>
</evidence>
<feature type="region of interest" description="Disordered" evidence="1">
    <location>
        <begin position="294"/>
        <end position="319"/>
    </location>
</feature>
<organism evidence="2 3">
    <name type="scientific">Candidatus Kaiserbacteria bacterium CG17_big_fil_post_rev_8_21_14_2_50_51_7</name>
    <dbReference type="NCBI Taxonomy" id="1974613"/>
    <lineage>
        <taxon>Bacteria</taxon>
        <taxon>Candidatus Kaiseribacteriota</taxon>
    </lineage>
</organism>
<evidence type="ECO:0000256" key="1">
    <source>
        <dbReference type="SAM" id="MobiDB-lite"/>
    </source>
</evidence>
<name>A0A2M7FC17_9BACT</name>
<accession>A0A2M7FC17</accession>
<dbReference type="Proteomes" id="UP000228497">
    <property type="component" value="Unassembled WGS sequence"/>
</dbReference>
<proteinExistence type="predicted"/>
<protein>
    <submittedName>
        <fullName evidence="2">Uncharacterized protein</fullName>
    </submittedName>
</protein>
<gene>
    <name evidence="2" type="ORF">COW49_02675</name>
</gene>
<sequence>MKRIDYWLTTPIEKLFSDYGAKPDGFIYLSRGPKVLAVAHLDTRVQKLWPFHIEYDNLIVHPGLDDRLGAWVIMDVLPQKGIEVDVLLTSGEESAQSSAALFKNADQYNWIVEFDRRGEDVVTYGMESAEWLDALGDAKFKTDFGSFSDLCFLNTKKCAVNVGIGYHGEHSQRCYCEVEELRRQIARFKKFYFANKDKEFVQNEKAQMAAAYEKLARRNYYQEWSQYHGGDVCEYCEEPLVTIEEQDKGLCNTCLGLGVEMKECANCASTFVSTDDLDDLCYYCHQDQWRMVPPPDEKDRHNKRQGKFDWQYRENEKGE</sequence>
<dbReference type="AlphaFoldDB" id="A0A2M7FC17"/>
<dbReference type="SUPFAM" id="SSF53187">
    <property type="entry name" value="Zn-dependent exopeptidases"/>
    <property type="match status" value="1"/>
</dbReference>
<comment type="caution">
    <text evidence="2">The sequence shown here is derived from an EMBL/GenBank/DDBJ whole genome shotgun (WGS) entry which is preliminary data.</text>
</comment>
<dbReference type="Gene3D" id="3.40.630.10">
    <property type="entry name" value="Zn peptidases"/>
    <property type="match status" value="1"/>
</dbReference>
<reference evidence="3" key="1">
    <citation type="submission" date="2017-09" db="EMBL/GenBank/DDBJ databases">
        <title>Depth-based differentiation of microbial function through sediment-hosted aquifers and enrichment of novel symbionts in the deep terrestrial subsurface.</title>
        <authorList>
            <person name="Probst A.J."/>
            <person name="Ladd B."/>
            <person name="Jarett J.K."/>
            <person name="Geller-Mcgrath D.E."/>
            <person name="Sieber C.M.K."/>
            <person name="Emerson J.B."/>
            <person name="Anantharaman K."/>
            <person name="Thomas B.C."/>
            <person name="Malmstrom R."/>
            <person name="Stieglmeier M."/>
            <person name="Klingl A."/>
            <person name="Woyke T."/>
            <person name="Ryan C.M."/>
            <person name="Banfield J.F."/>
        </authorList>
    </citation>
    <scope>NUCLEOTIDE SEQUENCE [LARGE SCALE GENOMIC DNA]</scope>
</reference>
<dbReference type="EMBL" id="PFFD01000121">
    <property type="protein sequence ID" value="PIV86900.1"/>
    <property type="molecule type" value="Genomic_DNA"/>
</dbReference>
<feature type="compositionally biased region" description="Basic and acidic residues" evidence="1">
    <location>
        <begin position="295"/>
        <end position="319"/>
    </location>
</feature>